<feature type="compositionally biased region" description="Basic and acidic residues" evidence="1">
    <location>
        <begin position="141"/>
        <end position="152"/>
    </location>
</feature>
<dbReference type="GO" id="GO:0005262">
    <property type="term" value="F:calcium channel activity"/>
    <property type="evidence" value="ECO:0007669"/>
    <property type="project" value="InterPro"/>
</dbReference>
<proteinExistence type="predicted"/>
<dbReference type="GO" id="GO:0098703">
    <property type="term" value="P:calcium ion import across plasma membrane"/>
    <property type="evidence" value="ECO:0007669"/>
    <property type="project" value="InterPro"/>
</dbReference>
<name>A0A6A6PG52_9PEZI</name>
<dbReference type="PANTHER" id="PTHR39142">
    <property type="entry name" value="MID1P"/>
    <property type="match status" value="1"/>
</dbReference>
<sequence>MFLCKCPQLTPLQSRFLASLAALATIALIYWSLSDVHFAYAAELAVDGSGQLRDGGDDHNWHRIVDVQLQEDGIVDQDVSHTLHARAVPTQTTAGNNYANADNLQPGDTTVWIFPNDQLTGPHTARGPGLPRDVDEEDEVEAAHPDLRRRDEDTGESDTAELETRQDNTASEIYISVNTCNQPLYAGDGVQSAAPPQLTLYVSTSADNASPAPGQDASTQAEIPLTEGYANYSTSVSGAGYMSVHAPELPSNFTGVWNYEIAVSIDGFYHNIGGNGSNLYLIDSDSTAALLVTNNLTQANPGSKSYNQWMNLTAPYVVFANNQNRTATMGISRSYCGLNQISQVIGKQMDPTGEFTNVQMEMITRGIGGKPKEQFYITYLNRSSNYHATLAQPGNSTASGNGVVGGGGIVWPQMSFTTKTDGNCALLYNLDFCDQVAYAVPSSPDRVDNYATFQNFYDNNALTWFQNFNYSLQQIPCDTDSASQYSLARNCSDCYQAYKQWLCAVSIPRCEDFTSDATYLQIRNVGQPFLNGTMLPDAYLNQNYVPMSNAPTIQGSLAFVQTLISSVATNQSRNPAIDAHIAPGPYKEVLPCEDLCYNLVQSCPAALGFGCPYPGRGLEVGYGTRSGSINGSLTCSYLGAYVPTDAALALNADLLRVVLFAASAAMLIMVGL</sequence>
<dbReference type="Pfam" id="PF12929">
    <property type="entry name" value="Mid1"/>
    <property type="match status" value="1"/>
</dbReference>
<dbReference type="Proteomes" id="UP000799767">
    <property type="component" value="Unassembled WGS sequence"/>
</dbReference>
<accession>A0A6A6PG52</accession>
<evidence type="ECO:0000256" key="1">
    <source>
        <dbReference type="SAM" id="MobiDB-lite"/>
    </source>
</evidence>
<dbReference type="GeneID" id="54475977"/>
<dbReference type="RefSeq" id="XP_033585475.1">
    <property type="nucleotide sequence ID" value="XM_033734975.1"/>
</dbReference>
<evidence type="ECO:0000313" key="2">
    <source>
        <dbReference type="EMBL" id="KAF2478905.1"/>
    </source>
</evidence>
<dbReference type="InterPro" id="IPR024338">
    <property type="entry name" value="MID1/Yam8"/>
</dbReference>
<keyword evidence="3" id="KW-1185">Reference proteome</keyword>
<organism evidence="2 3">
    <name type="scientific">Neohortaea acidophila</name>
    <dbReference type="NCBI Taxonomy" id="245834"/>
    <lineage>
        <taxon>Eukaryota</taxon>
        <taxon>Fungi</taxon>
        <taxon>Dikarya</taxon>
        <taxon>Ascomycota</taxon>
        <taxon>Pezizomycotina</taxon>
        <taxon>Dothideomycetes</taxon>
        <taxon>Dothideomycetidae</taxon>
        <taxon>Mycosphaerellales</taxon>
        <taxon>Teratosphaeriaceae</taxon>
        <taxon>Neohortaea</taxon>
    </lineage>
</organism>
<dbReference type="AlphaFoldDB" id="A0A6A6PG52"/>
<dbReference type="EMBL" id="MU001643">
    <property type="protein sequence ID" value="KAF2478905.1"/>
    <property type="molecule type" value="Genomic_DNA"/>
</dbReference>
<gene>
    <name evidence="2" type="ORF">BDY17DRAFT_306020</name>
</gene>
<reference evidence="2" key="1">
    <citation type="journal article" date="2020" name="Stud. Mycol.">
        <title>101 Dothideomycetes genomes: a test case for predicting lifestyles and emergence of pathogens.</title>
        <authorList>
            <person name="Haridas S."/>
            <person name="Albert R."/>
            <person name="Binder M."/>
            <person name="Bloem J."/>
            <person name="Labutti K."/>
            <person name="Salamov A."/>
            <person name="Andreopoulos B."/>
            <person name="Baker S."/>
            <person name="Barry K."/>
            <person name="Bills G."/>
            <person name="Bluhm B."/>
            <person name="Cannon C."/>
            <person name="Castanera R."/>
            <person name="Culley D."/>
            <person name="Daum C."/>
            <person name="Ezra D."/>
            <person name="Gonzalez J."/>
            <person name="Henrissat B."/>
            <person name="Kuo A."/>
            <person name="Liang C."/>
            <person name="Lipzen A."/>
            <person name="Lutzoni F."/>
            <person name="Magnuson J."/>
            <person name="Mondo S."/>
            <person name="Nolan M."/>
            <person name="Ohm R."/>
            <person name="Pangilinan J."/>
            <person name="Park H.-J."/>
            <person name="Ramirez L."/>
            <person name="Alfaro M."/>
            <person name="Sun H."/>
            <person name="Tritt A."/>
            <person name="Yoshinaga Y."/>
            <person name="Zwiers L.-H."/>
            <person name="Turgeon B."/>
            <person name="Goodwin S."/>
            <person name="Spatafora J."/>
            <person name="Crous P."/>
            <person name="Grigoriev I."/>
        </authorList>
    </citation>
    <scope>NUCLEOTIDE SEQUENCE</scope>
    <source>
        <strain evidence="2">CBS 113389</strain>
    </source>
</reference>
<dbReference type="PANTHER" id="PTHR39142:SF1">
    <property type="entry name" value="AEL197CP"/>
    <property type="match status" value="1"/>
</dbReference>
<dbReference type="OrthoDB" id="4199794at2759"/>
<protein>
    <submittedName>
        <fullName evidence="2">Stretch-activated Ca2+-permeable channel component-domain-containing protein</fullName>
    </submittedName>
</protein>
<evidence type="ECO:0000313" key="3">
    <source>
        <dbReference type="Proteomes" id="UP000799767"/>
    </source>
</evidence>
<feature type="region of interest" description="Disordered" evidence="1">
    <location>
        <begin position="115"/>
        <end position="168"/>
    </location>
</feature>